<dbReference type="Pfam" id="PF00171">
    <property type="entry name" value="Aldedh"/>
    <property type="match status" value="1"/>
</dbReference>
<feature type="region of interest" description="Disordered" evidence="4">
    <location>
        <begin position="109"/>
        <end position="130"/>
    </location>
</feature>
<name>A0ABW2JCM7_9ACTN</name>
<dbReference type="InterPro" id="IPR016163">
    <property type="entry name" value="Ald_DH_C"/>
</dbReference>
<accession>A0ABW2JCM7</accession>
<feature type="region of interest" description="Disordered" evidence="4">
    <location>
        <begin position="1"/>
        <end position="21"/>
    </location>
</feature>
<evidence type="ECO:0000256" key="1">
    <source>
        <dbReference type="ARBA" id="ARBA00009986"/>
    </source>
</evidence>
<evidence type="ECO:0000313" key="6">
    <source>
        <dbReference type="EMBL" id="MFC7303467.1"/>
    </source>
</evidence>
<feature type="domain" description="Aldehyde dehydrogenase" evidence="5">
    <location>
        <begin position="153"/>
        <end position="384"/>
    </location>
</feature>
<sequence length="471" mass="49605">MIPLDALGPSGPYRARQRTPVPDVTGAPLAELSLVPPLFIHRTATALRRATPPPTDERTVLLARAARLFAEGEAGGLSVAAYEDAASRAGGIPISVVRRATAATAERLRRAHDSVQHARPTEAAADWRDPGTRTGRAVWARRGEVFAVHAAGNHPGTHSIWPEALALGYRVAVRPSRREPFTPHRLVAALRAAGFGDDQVALLPTTHEHADALRQGADLSLVYGGADVVERYARDAAVRTQGPGRSKILVTADVDWRDHLDTLVDSVAGHAGTGCVNATAVFVEGDPAPLAAALAERLAALPSLPPTDDKAVLPVQPLAAARAIETYLLRTAAGSRALLGGDGIADDLGDGSAALRPAVHQLDRPDAPQAGTELPFPCVWVAPWTREAGTAPLRDSLVLAALTHDEELTGRLVAEPSIANVFAAAGCPTYLKEHGLPHDGHLAEFLMRSKTVIRNQPPAGPSRGVDRADNP</sequence>
<dbReference type="PANTHER" id="PTHR43720:SF2">
    <property type="entry name" value="2-AMINOMUCONIC SEMIALDEHYDE DEHYDROGENASE"/>
    <property type="match status" value="1"/>
</dbReference>
<evidence type="ECO:0000256" key="3">
    <source>
        <dbReference type="ARBA" id="ARBA00023027"/>
    </source>
</evidence>
<evidence type="ECO:0000256" key="2">
    <source>
        <dbReference type="ARBA" id="ARBA00023002"/>
    </source>
</evidence>
<dbReference type="InterPro" id="IPR016161">
    <property type="entry name" value="Ald_DH/histidinol_DH"/>
</dbReference>
<proteinExistence type="inferred from homology"/>
<dbReference type="InterPro" id="IPR015590">
    <property type="entry name" value="Aldehyde_DH_dom"/>
</dbReference>
<evidence type="ECO:0000313" key="7">
    <source>
        <dbReference type="Proteomes" id="UP001596523"/>
    </source>
</evidence>
<comment type="similarity">
    <text evidence="1">Belongs to the aldehyde dehydrogenase family.</text>
</comment>
<evidence type="ECO:0000256" key="4">
    <source>
        <dbReference type="SAM" id="MobiDB-lite"/>
    </source>
</evidence>
<reference evidence="7" key="1">
    <citation type="journal article" date="2019" name="Int. J. Syst. Evol. Microbiol.">
        <title>The Global Catalogue of Microorganisms (GCM) 10K type strain sequencing project: providing services to taxonomists for standard genome sequencing and annotation.</title>
        <authorList>
            <consortium name="The Broad Institute Genomics Platform"/>
            <consortium name="The Broad Institute Genome Sequencing Center for Infectious Disease"/>
            <person name="Wu L."/>
            <person name="Ma J."/>
        </authorList>
    </citation>
    <scope>NUCLEOTIDE SEQUENCE [LARGE SCALE GENOMIC DNA]</scope>
    <source>
        <strain evidence="7">SYNS20</strain>
    </source>
</reference>
<comment type="caution">
    <text evidence="6">The sequence shown here is derived from an EMBL/GenBank/DDBJ whole genome shotgun (WGS) entry which is preliminary data.</text>
</comment>
<dbReference type="Gene3D" id="3.40.309.10">
    <property type="entry name" value="Aldehyde Dehydrogenase, Chain A, domain 2"/>
    <property type="match status" value="1"/>
</dbReference>
<dbReference type="InterPro" id="IPR016162">
    <property type="entry name" value="Ald_DH_N"/>
</dbReference>
<keyword evidence="3" id="KW-0520">NAD</keyword>
<dbReference type="PANTHER" id="PTHR43720">
    <property type="entry name" value="2-AMINOMUCONIC SEMIALDEHYDE DEHYDROGENASE"/>
    <property type="match status" value="1"/>
</dbReference>
<keyword evidence="7" id="KW-1185">Reference proteome</keyword>
<protein>
    <submittedName>
        <fullName evidence="6">Aldehyde dehydrogenase family protein</fullName>
    </submittedName>
</protein>
<dbReference type="Proteomes" id="UP001596523">
    <property type="component" value="Unassembled WGS sequence"/>
</dbReference>
<evidence type="ECO:0000259" key="5">
    <source>
        <dbReference type="Pfam" id="PF00171"/>
    </source>
</evidence>
<dbReference type="RefSeq" id="WP_381826596.1">
    <property type="nucleotide sequence ID" value="NZ_JBHTCF010000001.1"/>
</dbReference>
<dbReference type="Gene3D" id="3.40.605.10">
    <property type="entry name" value="Aldehyde Dehydrogenase, Chain A, domain 1"/>
    <property type="match status" value="1"/>
</dbReference>
<organism evidence="6 7">
    <name type="scientific">Streptomyces monticola</name>
    <dbReference type="NCBI Taxonomy" id="2666263"/>
    <lineage>
        <taxon>Bacteria</taxon>
        <taxon>Bacillati</taxon>
        <taxon>Actinomycetota</taxon>
        <taxon>Actinomycetes</taxon>
        <taxon>Kitasatosporales</taxon>
        <taxon>Streptomycetaceae</taxon>
        <taxon>Streptomyces</taxon>
    </lineage>
</organism>
<dbReference type="SUPFAM" id="SSF53720">
    <property type="entry name" value="ALDH-like"/>
    <property type="match status" value="1"/>
</dbReference>
<gene>
    <name evidence="6" type="ORF">ACFQVC_04460</name>
</gene>
<keyword evidence="2" id="KW-0560">Oxidoreductase</keyword>
<dbReference type="EMBL" id="JBHTCF010000001">
    <property type="protein sequence ID" value="MFC7303467.1"/>
    <property type="molecule type" value="Genomic_DNA"/>
</dbReference>